<organism evidence="1 2">
    <name type="scientific">Liparis tanakae</name>
    <name type="common">Tanaka's snailfish</name>
    <dbReference type="NCBI Taxonomy" id="230148"/>
    <lineage>
        <taxon>Eukaryota</taxon>
        <taxon>Metazoa</taxon>
        <taxon>Chordata</taxon>
        <taxon>Craniata</taxon>
        <taxon>Vertebrata</taxon>
        <taxon>Euteleostomi</taxon>
        <taxon>Actinopterygii</taxon>
        <taxon>Neopterygii</taxon>
        <taxon>Teleostei</taxon>
        <taxon>Neoteleostei</taxon>
        <taxon>Acanthomorphata</taxon>
        <taxon>Eupercaria</taxon>
        <taxon>Perciformes</taxon>
        <taxon>Cottioidei</taxon>
        <taxon>Cottales</taxon>
        <taxon>Liparidae</taxon>
        <taxon>Liparis</taxon>
    </lineage>
</organism>
<accession>A0A4Z2GY26</accession>
<evidence type="ECO:0000313" key="2">
    <source>
        <dbReference type="Proteomes" id="UP000314294"/>
    </source>
</evidence>
<evidence type="ECO:0000313" key="1">
    <source>
        <dbReference type="EMBL" id="TNN57673.1"/>
    </source>
</evidence>
<reference evidence="1 2" key="1">
    <citation type="submission" date="2019-03" db="EMBL/GenBank/DDBJ databases">
        <title>First draft genome of Liparis tanakae, snailfish: a comprehensive survey of snailfish specific genes.</title>
        <authorList>
            <person name="Kim W."/>
            <person name="Song I."/>
            <person name="Jeong J.-H."/>
            <person name="Kim D."/>
            <person name="Kim S."/>
            <person name="Ryu S."/>
            <person name="Song J.Y."/>
            <person name="Lee S.K."/>
        </authorList>
    </citation>
    <scope>NUCLEOTIDE SEQUENCE [LARGE SCALE GENOMIC DNA]</scope>
    <source>
        <tissue evidence="1">Muscle</tissue>
    </source>
</reference>
<comment type="caution">
    <text evidence="1">The sequence shown here is derived from an EMBL/GenBank/DDBJ whole genome shotgun (WGS) entry which is preliminary data.</text>
</comment>
<proteinExistence type="predicted"/>
<name>A0A4Z2GY26_9TELE</name>
<keyword evidence="2" id="KW-1185">Reference proteome</keyword>
<sequence length="76" mass="8058">MNASLVSDLVSGLPTRLGSDMSSHQLTLWNQLGVSQPPAASFPRRGKGYRVELLAGSVAAGDLSARTLRMTQLSKC</sequence>
<dbReference type="Proteomes" id="UP000314294">
    <property type="component" value="Unassembled WGS sequence"/>
</dbReference>
<gene>
    <name evidence="1" type="ORF">EYF80_032135</name>
</gene>
<dbReference type="AlphaFoldDB" id="A0A4Z2GY26"/>
<protein>
    <submittedName>
        <fullName evidence="1">Uncharacterized protein</fullName>
    </submittedName>
</protein>
<dbReference type="EMBL" id="SRLO01000399">
    <property type="protein sequence ID" value="TNN57673.1"/>
    <property type="molecule type" value="Genomic_DNA"/>
</dbReference>